<keyword evidence="1" id="KW-0812">Transmembrane</keyword>
<dbReference type="EMBL" id="JACHVX010000005">
    <property type="protein sequence ID" value="MBB2924259.1"/>
    <property type="molecule type" value="Genomic_DNA"/>
</dbReference>
<evidence type="ECO:0000256" key="1">
    <source>
        <dbReference type="SAM" id="Phobius"/>
    </source>
</evidence>
<reference evidence="2 3" key="1">
    <citation type="submission" date="2020-08" db="EMBL/GenBank/DDBJ databases">
        <title>The Agave Microbiome: Exploring the role of microbial communities in plant adaptations to desert environments.</title>
        <authorList>
            <person name="Partida-Martinez L.P."/>
        </authorList>
    </citation>
    <scope>NUCLEOTIDE SEQUENCE [LARGE SCALE GENOMIC DNA]</scope>
    <source>
        <strain evidence="2 3">RAS26</strain>
    </source>
</reference>
<reference evidence="2 3" key="2">
    <citation type="submission" date="2020-08" db="EMBL/GenBank/DDBJ databases">
        <authorList>
            <person name="Partida-Martinez L."/>
            <person name="Huntemann M."/>
            <person name="Clum A."/>
            <person name="Wang J."/>
            <person name="Palaniappan K."/>
            <person name="Ritter S."/>
            <person name="Chen I.-M."/>
            <person name="Stamatis D."/>
            <person name="Reddy T."/>
            <person name="O'Malley R."/>
            <person name="Daum C."/>
            <person name="Shapiro N."/>
            <person name="Ivanova N."/>
            <person name="Kyrpides N."/>
            <person name="Woyke T."/>
        </authorList>
    </citation>
    <scope>NUCLEOTIDE SEQUENCE [LARGE SCALE GENOMIC DNA]</scope>
    <source>
        <strain evidence="2 3">RAS26</strain>
    </source>
</reference>
<evidence type="ECO:0000313" key="3">
    <source>
        <dbReference type="Proteomes" id="UP000518206"/>
    </source>
</evidence>
<sequence>MGLGAGGVLLVLLALVLAYWRPQQGQWGHDLLGFLTWGGVRLVSWGAVAGGAWLLVLAGQSWRGSGGDAEDDGLVPQEG</sequence>
<dbReference type="RefSeq" id="WP_183297075.1">
    <property type="nucleotide sequence ID" value="NZ_JACHVX010000005.1"/>
</dbReference>
<comment type="caution">
    <text evidence="2">The sequence shown here is derived from an EMBL/GenBank/DDBJ whole genome shotgun (WGS) entry which is preliminary data.</text>
</comment>
<name>A0A7W4UI58_9CELL</name>
<dbReference type="AlphaFoldDB" id="A0A7W4UI58"/>
<protein>
    <submittedName>
        <fullName evidence="2">Uncharacterized protein</fullName>
    </submittedName>
</protein>
<dbReference type="Proteomes" id="UP000518206">
    <property type="component" value="Unassembled WGS sequence"/>
</dbReference>
<organism evidence="2 3">
    <name type="scientific">Cellulomonas cellasea</name>
    <dbReference type="NCBI Taxonomy" id="43670"/>
    <lineage>
        <taxon>Bacteria</taxon>
        <taxon>Bacillati</taxon>
        <taxon>Actinomycetota</taxon>
        <taxon>Actinomycetes</taxon>
        <taxon>Micrococcales</taxon>
        <taxon>Cellulomonadaceae</taxon>
        <taxon>Cellulomonas</taxon>
    </lineage>
</organism>
<accession>A0A7W4UI58</accession>
<keyword evidence="1" id="KW-1133">Transmembrane helix</keyword>
<gene>
    <name evidence="2" type="ORF">FHR80_003192</name>
</gene>
<proteinExistence type="predicted"/>
<keyword evidence="1" id="KW-0472">Membrane</keyword>
<evidence type="ECO:0000313" key="2">
    <source>
        <dbReference type="EMBL" id="MBB2924259.1"/>
    </source>
</evidence>
<feature type="transmembrane region" description="Helical" evidence="1">
    <location>
        <begin position="34"/>
        <end position="56"/>
    </location>
</feature>